<feature type="compositionally biased region" description="Polar residues" evidence="1">
    <location>
        <begin position="10"/>
        <end position="29"/>
    </location>
</feature>
<dbReference type="Proteomes" id="UP001054889">
    <property type="component" value="Unassembled WGS sequence"/>
</dbReference>
<evidence type="ECO:0000313" key="3">
    <source>
        <dbReference type="EMBL" id="GJM92408.1"/>
    </source>
</evidence>
<accession>A0AAV5C3Q6</accession>
<dbReference type="EMBL" id="BQKI01000004">
    <property type="protein sequence ID" value="GJM92408.1"/>
    <property type="molecule type" value="Genomic_DNA"/>
</dbReference>
<reference evidence="3" key="1">
    <citation type="journal article" date="2018" name="DNA Res.">
        <title>Multiple hybrid de novo genome assembly of finger millet, an orphan allotetraploid crop.</title>
        <authorList>
            <person name="Hatakeyama M."/>
            <person name="Aluri S."/>
            <person name="Balachadran M.T."/>
            <person name="Sivarajan S.R."/>
            <person name="Patrignani A."/>
            <person name="Gruter S."/>
            <person name="Poveda L."/>
            <person name="Shimizu-Inatsugi R."/>
            <person name="Baeten J."/>
            <person name="Francoijs K.J."/>
            <person name="Nataraja K.N."/>
            <person name="Reddy Y.A.N."/>
            <person name="Phadnis S."/>
            <person name="Ravikumar R.L."/>
            <person name="Schlapbach R."/>
            <person name="Sreeman S.M."/>
            <person name="Shimizu K.K."/>
        </authorList>
    </citation>
    <scope>NUCLEOTIDE SEQUENCE</scope>
</reference>
<dbReference type="CDD" id="cd06222">
    <property type="entry name" value="RNase_H_like"/>
    <property type="match status" value="1"/>
</dbReference>
<evidence type="ECO:0000256" key="1">
    <source>
        <dbReference type="SAM" id="MobiDB-lite"/>
    </source>
</evidence>
<dbReference type="PANTHER" id="PTHR47723">
    <property type="entry name" value="OS05G0353850 PROTEIN"/>
    <property type="match status" value="1"/>
</dbReference>
<dbReference type="Gene3D" id="3.30.420.10">
    <property type="entry name" value="Ribonuclease H-like superfamily/Ribonuclease H"/>
    <property type="match status" value="1"/>
</dbReference>
<dbReference type="GO" id="GO:0004523">
    <property type="term" value="F:RNA-DNA hybrid ribonuclease activity"/>
    <property type="evidence" value="ECO:0007669"/>
    <property type="project" value="InterPro"/>
</dbReference>
<dbReference type="AlphaFoldDB" id="A0AAV5C3Q6"/>
<dbReference type="Pfam" id="PF13456">
    <property type="entry name" value="RVT_3"/>
    <property type="match status" value="1"/>
</dbReference>
<feature type="region of interest" description="Disordered" evidence="1">
    <location>
        <begin position="1"/>
        <end position="43"/>
    </location>
</feature>
<dbReference type="InterPro" id="IPR002156">
    <property type="entry name" value="RNaseH_domain"/>
</dbReference>
<organism evidence="3 4">
    <name type="scientific">Eleusine coracana subsp. coracana</name>
    <dbReference type="NCBI Taxonomy" id="191504"/>
    <lineage>
        <taxon>Eukaryota</taxon>
        <taxon>Viridiplantae</taxon>
        <taxon>Streptophyta</taxon>
        <taxon>Embryophyta</taxon>
        <taxon>Tracheophyta</taxon>
        <taxon>Spermatophyta</taxon>
        <taxon>Magnoliopsida</taxon>
        <taxon>Liliopsida</taxon>
        <taxon>Poales</taxon>
        <taxon>Poaceae</taxon>
        <taxon>PACMAD clade</taxon>
        <taxon>Chloridoideae</taxon>
        <taxon>Cynodonteae</taxon>
        <taxon>Eleusininae</taxon>
        <taxon>Eleusine</taxon>
    </lineage>
</organism>
<keyword evidence="4" id="KW-1185">Reference proteome</keyword>
<dbReference type="SUPFAM" id="SSF53098">
    <property type="entry name" value="Ribonuclease H-like"/>
    <property type="match status" value="1"/>
</dbReference>
<dbReference type="InterPro" id="IPR012337">
    <property type="entry name" value="RNaseH-like_sf"/>
</dbReference>
<evidence type="ECO:0000313" key="4">
    <source>
        <dbReference type="Proteomes" id="UP001054889"/>
    </source>
</evidence>
<dbReference type="GO" id="GO:0003676">
    <property type="term" value="F:nucleic acid binding"/>
    <property type="evidence" value="ECO:0007669"/>
    <property type="project" value="InterPro"/>
</dbReference>
<sequence>MEASVEATPQDDSWQAMQRQSRQQATTRDYASGDGFDLKGERKVGERVGQNTMIPTGTKEPEAWVPPSEGWVKINMDGAFESGDASAGIIIRNSQGHAVMSAWQPVRRCNEAMEAEAEAEACLVGIQLANEWVRKPSVIESDCLELIRLLQGEQKTRVAWSTLILEVKAACQVLPEVRYIRVRRETNSVAHTLAKVAKQISSTPSRGCALRLVLGIQSV</sequence>
<dbReference type="PANTHER" id="PTHR47723:SF24">
    <property type="entry name" value="RNASE H TYPE-1 DOMAIN-CONTAINING PROTEIN"/>
    <property type="match status" value="1"/>
</dbReference>
<dbReference type="InterPro" id="IPR053151">
    <property type="entry name" value="RNase_H-like"/>
</dbReference>
<reference evidence="3" key="2">
    <citation type="submission" date="2021-12" db="EMBL/GenBank/DDBJ databases">
        <title>Resequencing data analysis of finger millet.</title>
        <authorList>
            <person name="Hatakeyama M."/>
            <person name="Aluri S."/>
            <person name="Balachadran M.T."/>
            <person name="Sivarajan S.R."/>
            <person name="Poveda L."/>
            <person name="Shimizu-Inatsugi R."/>
            <person name="Schlapbach R."/>
            <person name="Sreeman S.M."/>
            <person name="Shimizu K.K."/>
        </authorList>
    </citation>
    <scope>NUCLEOTIDE SEQUENCE</scope>
</reference>
<comment type="caution">
    <text evidence="3">The sequence shown here is derived from an EMBL/GenBank/DDBJ whole genome shotgun (WGS) entry which is preliminary data.</text>
</comment>
<dbReference type="InterPro" id="IPR044730">
    <property type="entry name" value="RNase_H-like_dom_plant"/>
</dbReference>
<dbReference type="InterPro" id="IPR036397">
    <property type="entry name" value="RNaseH_sf"/>
</dbReference>
<protein>
    <recommendedName>
        <fullName evidence="2">RNase H type-1 domain-containing protein</fullName>
    </recommendedName>
</protein>
<proteinExistence type="predicted"/>
<feature type="domain" description="RNase H type-1" evidence="2">
    <location>
        <begin position="75"/>
        <end position="196"/>
    </location>
</feature>
<name>A0AAV5C3Q6_ELECO</name>
<gene>
    <name evidence="3" type="primary">ga08882</name>
    <name evidence="3" type="ORF">PR202_ga08882</name>
</gene>
<evidence type="ECO:0000259" key="2">
    <source>
        <dbReference type="Pfam" id="PF13456"/>
    </source>
</evidence>